<name>A0A3D0WGJ8_9SPHN</name>
<comment type="caution">
    <text evidence="2">The sequence shown here is derived from an EMBL/GenBank/DDBJ whole genome shotgun (WGS) entry which is preliminary data.</text>
</comment>
<evidence type="ECO:0000313" key="3">
    <source>
        <dbReference type="Proteomes" id="UP000262699"/>
    </source>
</evidence>
<feature type="chain" id="PRO_5017557944" evidence="1">
    <location>
        <begin position="21"/>
        <end position="99"/>
    </location>
</feature>
<accession>A0A3D0WGJ8</accession>
<reference evidence="2 3" key="1">
    <citation type="journal article" date="2018" name="Nat. Biotechnol.">
        <title>A standardized bacterial taxonomy based on genome phylogeny substantially revises the tree of life.</title>
        <authorList>
            <person name="Parks D.H."/>
            <person name="Chuvochina M."/>
            <person name="Waite D.W."/>
            <person name="Rinke C."/>
            <person name="Skarshewski A."/>
            <person name="Chaumeil P.A."/>
            <person name="Hugenholtz P."/>
        </authorList>
    </citation>
    <scope>NUCLEOTIDE SEQUENCE [LARGE SCALE GENOMIC DNA]</scope>
    <source>
        <strain evidence="2">UBA9015</strain>
    </source>
</reference>
<proteinExistence type="predicted"/>
<protein>
    <submittedName>
        <fullName evidence="2">Uncharacterized protein</fullName>
    </submittedName>
</protein>
<sequence length="99" mass="10183">MTKLFFAAAAAAIVATPALAAEGEKTFTRDGQTYAYTVAAEGDATVIAGRTVPQDEPFRLVVKGRNAAGEVDGRQVSFRIAKPLAVAAAAQQTASVDAN</sequence>
<dbReference type="EMBL" id="DOYJ01000372">
    <property type="protein sequence ID" value="HCB77138.1"/>
    <property type="molecule type" value="Genomic_DNA"/>
</dbReference>
<evidence type="ECO:0000256" key="1">
    <source>
        <dbReference type="SAM" id="SignalP"/>
    </source>
</evidence>
<dbReference type="AlphaFoldDB" id="A0A3D0WGJ8"/>
<evidence type="ECO:0000313" key="2">
    <source>
        <dbReference type="EMBL" id="HCB77138.1"/>
    </source>
</evidence>
<gene>
    <name evidence="2" type="ORF">DEP91_13395</name>
</gene>
<organism evidence="2 3">
    <name type="scientific">Sphingomonas bacterium</name>
    <dbReference type="NCBI Taxonomy" id="1895847"/>
    <lineage>
        <taxon>Bacteria</taxon>
        <taxon>Pseudomonadati</taxon>
        <taxon>Pseudomonadota</taxon>
        <taxon>Alphaproteobacteria</taxon>
        <taxon>Sphingomonadales</taxon>
        <taxon>Sphingomonadaceae</taxon>
        <taxon>Sphingomonas</taxon>
    </lineage>
</organism>
<dbReference type="Proteomes" id="UP000262699">
    <property type="component" value="Unassembled WGS sequence"/>
</dbReference>
<feature type="signal peptide" evidence="1">
    <location>
        <begin position="1"/>
        <end position="20"/>
    </location>
</feature>
<keyword evidence="1" id="KW-0732">Signal</keyword>